<dbReference type="PANTHER" id="PTHR15696:SF5">
    <property type="entry name" value="NONSENSE-MEDIATED MRNA DECAY FACTOR SMG7"/>
    <property type="match status" value="1"/>
</dbReference>
<dbReference type="EMBL" id="CAJNOQ010002996">
    <property type="protein sequence ID" value="CAF0989871.1"/>
    <property type="molecule type" value="Genomic_DNA"/>
</dbReference>
<dbReference type="GO" id="GO:0042162">
    <property type="term" value="F:telomeric DNA binding"/>
    <property type="evidence" value="ECO:0007669"/>
    <property type="project" value="TreeGrafter"/>
</dbReference>
<dbReference type="EMBL" id="CAJOBC010002996">
    <property type="protein sequence ID" value="CAF3761966.1"/>
    <property type="molecule type" value="Genomic_DNA"/>
</dbReference>
<dbReference type="GO" id="GO:0005697">
    <property type="term" value="C:telomerase holoenzyme complex"/>
    <property type="evidence" value="ECO:0007669"/>
    <property type="project" value="TreeGrafter"/>
</dbReference>
<dbReference type="Proteomes" id="UP000663829">
    <property type="component" value="Unassembled WGS sequence"/>
</dbReference>
<name>A0A814G4C8_9BILA</name>
<proteinExistence type="predicted"/>
<evidence type="ECO:0000313" key="6">
    <source>
        <dbReference type="Proteomes" id="UP000663829"/>
    </source>
</evidence>
<evidence type="ECO:0000313" key="5">
    <source>
        <dbReference type="EMBL" id="CAF3761966.1"/>
    </source>
</evidence>
<dbReference type="InterPro" id="IPR045153">
    <property type="entry name" value="Est1/Ebs1-like"/>
</dbReference>
<keyword evidence="1" id="KW-0866">Nonsense-mediated mRNA decay</keyword>
<reference evidence="4" key="1">
    <citation type="submission" date="2021-02" db="EMBL/GenBank/DDBJ databases">
        <authorList>
            <person name="Nowell W R."/>
        </authorList>
    </citation>
    <scope>NUCLEOTIDE SEQUENCE</scope>
</reference>
<dbReference type="InterPro" id="IPR011990">
    <property type="entry name" value="TPR-like_helical_dom_sf"/>
</dbReference>
<evidence type="ECO:0000259" key="3">
    <source>
        <dbReference type="Pfam" id="PF10373"/>
    </source>
</evidence>
<feature type="domain" description="DNA/RNA-binding" evidence="3">
    <location>
        <begin position="201"/>
        <end position="531"/>
    </location>
</feature>
<dbReference type="GO" id="GO:0070034">
    <property type="term" value="F:telomerase RNA binding"/>
    <property type="evidence" value="ECO:0007669"/>
    <property type="project" value="TreeGrafter"/>
</dbReference>
<feature type="region of interest" description="Disordered" evidence="2">
    <location>
        <begin position="922"/>
        <end position="954"/>
    </location>
</feature>
<dbReference type="Proteomes" id="UP000681722">
    <property type="component" value="Unassembled WGS sequence"/>
</dbReference>
<gene>
    <name evidence="4" type="ORF">GPM918_LOCUS13197</name>
    <name evidence="5" type="ORF">SRO942_LOCUS13197</name>
</gene>
<accession>A0A814G4C8</accession>
<sequence length="1063" mass="121084">MAKNHIKRSDGINCRRQYTKDALSSSNLSSNDLYQQCEILKKTIQTISLNKPEAWYYRQQLLEAYQKLILFDLDYSLDKKIEHDLWNIVFKSQIIDKQEQIKADKRNIKRNEIQRNLQSLYEYARGYYMKLLQNVVQCYNFNITICKRYNFIKVPQRLTSTVGTGENFIRKCKDASLLYFIQHILVHVGDFNRYSNQIDLAKSFYLNAIHIIPCFGQPYNQIGILYEMKTTTTTAFSSSLAQNQLTTAYYYVRSIAIKVTFPLAITNLEKLFTRLKDISIQHYANEQKLNEKEFITLFLQIIAMINLEHNLDKVKLFIDILKSTMIDTLSSSTSNFDRISLCQMVVIVMFTFHRALDLLPLPTTQQSQQDDGITSTSTIRSYLKSTQQEKQYDLTMTLFVTIIEQCLEAIHLPLSLMVIDEHHLLPALYLSFAYLTSIDKQKLIAIKNDNNVFAHPIFKQKITFWTNLAKLLRSFGVYASSLNTNKGVPLQNADVTNASPATTNITSSLFNRYTDYPLKEEQMLECFLPLKDLLVAYSFKKYSNEAMCLSEKDERQLRKLRFVYMIKCLCQNGSVMMNNPIQKTSILSSQQSFEHLKTFIKDEIGNAKDVDPRLYNPNKTTKPVRGARNVALRQFLEPALAAAIAASSTTSSEAVPVTNTVAKNGTATVNNESTTSSSPLTQNNIPQLMQINTGLVQHGVSAFHQLKPGRWLHVSGGNDDALRVKCDSVQSWPLPPQSSSGYSGNSNFELMYGTNVDKEQQHKKTLQEALRSNISPPMIRQQMDNRPQDSSMGINQNRTFFYNEEMHTNILQSYGDNSNMTMHHNSDADIQTNLFPQQNQSYLDNAIPSYSILGWPSHPQTNEIKESKEAVFLHSNDLMCDALDYRPSINSVWSSGVNAPLQTQSSIPMTCANTANANNNSTNSFPSPFIQSSYPYSQNTSSQSSSRHSSFTNHFSPSHLNQMLAPGLMFSHLPTSTTNSTSLYTSNSNDAFNNLSVSPPPGITTNRLKESTPISREHMHLKTVQQQQQQQQQQQHVFPSILWPMQQHQTLNISMQNGQEQPD</sequence>
<feature type="compositionally biased region" description="Low complexity" evidence="2">
    <location>
        <begin position="932"/>
        <end position="954"/>
    </location>
</feature>
<evidence type="ECO:0000256" key="2">
    <source>
        <dbReference type="SAM" id="MobiDB-lite"/>
    </source>
</evidence>
<dbReference type="AlphaFoldDB" id="A0A814G4C8"/>
<dbReference type="GO" id="GO:0000184">
    <property type="term" value="P:nuclear-transcribed mRNA catabolic process, nonsense-mediated decay"/>
    <property type="evidence" value="ECO:0007669"/>
    <property type="project" value="UniProtKB-KW"/>
</dbReference>
<evidence type="ECO:0000313" key="4">
    <source>
        <dbReference type="EMBL" id="CAF0989871.1"/>
    </source>
</evidence>
<dbReference type="PANTHER" id="PTHR15696">
    <property type="entry name" value="SMG-7 SUPPRESSOR WITH MORPHOLOGICAL EFFECT ON GENITALIA PROTEIN 7"/>
    <property type="match status" value="1"/>
</dbReference>
<comment type="caution">
    <text evidence="4">The sequence shown here is derived from an EMBL/GenBank/DDBJ whole genome shotgun (WGS) entry which is preliminary data.</text>
</comment>
<dbReference type="Pfam" id="PF10373">
    <property type="entry name" value="EST1_DNA_bind"/>
    <property type="match status" value="1"/>
</dbReference>
<dbReference type="SUPFAM" id="SSF48452">
    <property type="entry name" value="TPR-like"/>
    <property type="match status" value="1"/>
</dbReference>
<keyword evidence="6" id="KW-1185">Reference proteome</keyword>
<dbReference type="OrthoDB" id="69928at2759"/>
<protein>
    <recommendedName>
        <fullName evidence="3">DNA/RNA-binding domain-containing protein</fullName>
    </recommendedName>
</protein>
<dbReference type="Gene3D" id="1.25.40.10">
    <property type="entry name" value="Tetratricopeptide repeat domain"/>
    <property type="match status" value="1"/>
</dbReference>
<organism evidence="4 6">
    <name type="scientific">Didymodactylos carnosus</name>
    <dbReference type="NCBI Taxonomy" id="1234261"/>
    <lineage>
        <taxon>Eukaryota</taxon>
        <taxon>Metazoa</taxon>
        <taxon>Spiralia</taxon>
        <taxon>Gnathifera</taxon>
        <taxon>Rotifera</taxon>
        <taxon>Eurotatoria</taxon>
        <taxon>Bdelloidea</taxon>
        <taxon>Philodinida</taxon>
        <taxon>Philodinidae</taxon>
        <taxon>Didymodactylos</taxon>
    </lineage>
</organism>
<evidence type="ECO:0000256" key="1">
    <source>
        <dbReference type="ARBA" id="ARBA00023161"/>
    </source>
</evidence>
<dbReference type="InterPro" id="IPR018834">
    <property type="entry name" value="DNA/RNA-bd_Est1-type"/>
</dbReference>